<gene>
    <name evidence="2" type="ORF">BDW47DRAFT_123619</name>
</gene>
<name>A0A2I2FIZ6_ASPCN</name>
<dbReference type="OrthoDB" id="10580024at2759"/>
<evidence type="ECO:0000313" key="3">
    <source>
        <dbReference type="Proteomes" id="UP000234585"/>
    </source>
</evidence>
<evidence type="ECO:0000256" key="1">
    <source>
        <dbReference type="SAM" id="MobiDB-lite"/>
    </source>
</evidence>
<dbReference type="RefSeq" id="XP_024674620.1">
    <property type="nucleotide sequence ID" value="XM_024816088.1"/>
</dbReference>
<proteinExistence type="predicted"/>
<reference evidence="2 3" key="1">
    <citation type="submission" date="2017-12" db="EMBL/GenBank/DDBJ databases">
        <authorList>
            <consortium name="DOE Joint Genome Institute"/>
            <person name="Haridas S."/>
            <person name="Kjaerbolling I."/>
            <person name="Vesth T.C."/>
            <person name="Frisvad J.C."/>
            <person name="Nybo J.L."/>
            <person name="Theobald S."/>
            <person name="Kuo A."/>
            <person name="Bowyer P."/>
            <person name="Matsuda Y."/>
            <person name="Mondo S."/>
            <person name="Lyhne E.K."/>
            <person name="Kogle M.E."/>
            <person name="Clum A."/>
            <person name="Lipzen A."/>
            <person name="Salamov A."/>
            <person name="Ngan C.Y."/>
            <person name="Daum C."/>
            <person name="Chiniquy J."/>
            <person name="Barry K."/>
            <person name="LaButti K."/>
            <person name="Simmons B.A."/>
            <person name="Magnuson J.K."/>
            <person name="Mortensen U.H."/>
            <person name="Larsen T.O."/>
            <person name="Grigoriev I.V."/>
            <person name="Baker S.E."/>
            <person name="Andersen M.R."/>
            <person name="Nordberg H.P."/>
            <person name="Cantor M.N."/>
            <person name="Hua S.X."/>
        </authorList>
    </citation>
    <scope>NUCLEOTIDE SEQUENCE [LARGE SCALE GENOMIC DNA]</scope>
    <source>
        <strain evidence="2 3">CBS 102.13</strain>
    </source>
</reference>
<protein>
    <submittedName>
        <fullName evidence="2">Uncharacterized protein</fullName>
    </submittedName>
</protein>
<feature type="region of interest" description="Disordered" evidence="1">
    <location>
        <begin position="21"/>
        <end position="46"/>
    </location>
</feature>
<keyword evidence="3" id="KW-1185">Reference proteome</keyword>
<dbReference type="GeneID" id="36523248"/>
<dbReference type="EMBL" id="KZ559124">
    <property type="protein sequence ID" value="PLB40608.1"/>
    <property type="molecule type" value="Genomic_DNA"/>
</dbReference>
<dbReference type="AlphaFoldDB" id="A0A2I2FIZ6"/>
<evidence type="ECO:0000313" key="2">
    <source>
        <dbReference type="EMBL" id="PLB40608.1"/>
    </source>
</evidence>
<organism evidence="2 3">
    <name type="scientific">Aspergillus candidus</name>
    <dbReference type="NCBI Taxonomy" id="41067"/>
    <lineage>
        <taxon>Eukaryota</taxon>
        <taxon>Fungi</taxon>
        <taxon>Dikarya</taxon>
        <taxon>Ascomycota</taxon>
        <taxon>Pezizomycotina</taxon>
        <taxon>Eurotiomycetes</taxon>
        <taxon>Eurotiomycetidae</taxon>
        <taxon>Eurotiales</taxon>
        <taxon>Aspergillaceae</taxon>
        <taxon>Aspergillus</taxon>
        <taxon>Aspergillus subgen. Circumdati</taxon>
    </lineage>
</organism>
<dbReference type="Proteomes" id="UP000234585">
    <property type="component" value="Unassembled WGS sequence"/>
</dbReference>
<sequence length="233" mass="24857">MAPSGQTTSYGHDPPAAVVADESVASPSSASFRTAHPHACRVDSTQESDMISAAGFRSEVQGPGSTRYWLSSIRTPPEHLPEWAMGSTGETIGGQQELRAWSKMSCVGSGMCQSSHLHASLYERPACITADGLRASGDVVSGNATVKQSASRGRVDLPLELRCGVNHDRLPDEGFARCWGFSGSGVESRWNYVGPAWSRAADRNVGRIDKGPNNGVPNGTPQLNHLRHDRCGK</sequence>
<accession>A0A2I2FIZ6</accession>
<feature type="region of interest" description="Disordered" evidence="1">
    <location>
        <begin position="204"/>
        <end position="233"/>
    </location>
</feature>